<dbReference type="SUPFAM" id="SSF57850">
    <property type="entry name" value="RING/U-box"/>
    <property type="match status" value="1"/>
</dbReference>
<reference evidence="6" key="1">
    <citation type="submission" date="2022-07" db="EMBL/GenBank/DDBJ databases">
        <authorList>
            <person name="Macas J."/>
            <person name="Novak P."/>
            <person name="Neumann P."/>
        </authorList>
    </citation>
    <scope>NUCLEOTIDE SEQUENCE</scope>
</reference>
<protein>
    <recommendedName>
        <fullName evidence="5">RING-CH-type domain-containing protein</fullName>
    </recommendedName>
</protein>
<dbReference type="Proteomes" id="UP001152484">
    <property type="component" value="Unassembled WGS sequence"/>
</dbReference>
<keyword evidence="4" id="KW-0812">Transmembrane</keyword>
<keyword evidence="4" id="KW-1133">Transmembrane helix</keyword>
<dbReference type="SMART" id="SM00744">
    <property type="entry name" value="RINGv"/>
    <property type="match status" value="1"/>
</dbReference>
<feature type="transmembrane region" description="Helical" evidence="4">
    <location>
        <begin position="166"/>
        <end position="185"/>
    </location>
</feature>
<feature type="transmembrane region" description="Helical" evidence="4">
    <location>
        <begin position="121"/>
        <end position="141"/>
    </location>
</feature>
<dbReference type="AlphaFoldDB" id="A0A9P1E8Z9"/>
<evidence type="ECO:0000256" key="2">
    <source>
        <dbReference type="ARBA" id="ARBA00022771"/>
    </source>
</evidence>
<dbReference type="InterPro" id="IPR013083">
    <property type="entry name" value="Znf_RING/FYVE/PHD"/>
</dbReference>
<dbReference type="EMBL" id="CAMAPE010000019">
    <property type="protein sequence ID" value="CAH9087652.1"/>
    <property type="molecule type" value="Genomic_DNA"/>
</dbReference>
<feature type="domain" description="RING-CH-type" evidence="5">
    <location>
        <begin position="37"/>
        <end position="99"/>
    </location>
</feature>
<keyword evidence="2" id="KW-0863">Zinc-finger</keyword>
<sequence length="291" mass="33237">MSAPIRETEVSPISSVSNRQLCTQRTRSNEIIDLQDLEAGATVCCRICLENEGGELISPCLCKGSQQFVHRHCLDHWRSVKEGFAFSHCTTCKAQFEFLVVDLSDDIITRIKHKLFVINDVFRHFLIIQFVIISLGFYLYIMDSGRKFHGTLNGRINVFSDNPLSFYYSLGALGLLFIYGCFLVIPRCLSLGGSNRRIATCQNCCLIFYLLECFPAPIMILCFAIVCVLFGIAYGLFAVSLAIQRSWHRHYKLLTKRNLTKVYVVVDQHGRYTPPELDHLHLERLRELGLL</sequence>
<dbReference type="CDD" id="cd16495">
    <property type="entry name" value="RING_CH-C4HC3_MARCH"/>
    <property type="match status" value="1"/>
</dbReference>
<proteinExistence type="predicted"/>
<dbReference type="PANTHER" id="PTHR46347:SF4">
    <property type="entry name" value="RING_FYVE_PHD ZINC FINGER SUPERFAMILY PROTEIN"/>
    <property type="match status" value="1"/>
</dbReference>
<dbReference type="InterPro" id="IPR011016">
    <property type="entry name" value="Znf_RING-CH"/>
</dbReference>
<organism evidence="6 7">
    <name type="scientific">Cuscuta europaea</name>
    <name type="common">European dodder</name>
    <dbReference type="NCBI Taxonomy" id="41803"/>
    <lineage>
        <taxon>Eukaryota</taxon>
        <taxon>Viridiplantae</taxon>
        <taxon>Streptophyta</taxon>
        <taxon>Embryophyta</taxon>
        <taxon>Tracheophyta</taxon>
        <taxon>Spermatophyta</taxon>
        <taxon>Magnoliopsida</taxon>
        <taxon>eudicotyledons</taxon>
        <taxon>Gunneridae</taxon>
        <taxon>Pentapetalae</taxon>
        <taxon>asterids</taxon>
        <taxon>lamiids</taxon>
        <taxon>Solanales</taxon>
        <taxon>Convolvulaceae</taxon>
        <taxon>Cuscuteae</taxon>
        <taxon>Cuscuta</taxon>
        <taxon>Cuscuta subgen. Cuscuta</taxon>
    </lineage>
</organism>
<evidence type="ECO:0000259" key="5">
    <source>
        <dbReference type="PROSITE" id="PS51292"/>
    </source>
</evidence>
<dbReference type="PROSITE" id="PS51292">
    <property type="entry name" value="ZF_RING_CH"/>
    <property type="match status" value="1"/>
</dbReference>
<evidence type="ECO:0000313" key="6">
    <source>
        <dbReference type="EMBL" id="CAH9087652.1"/>
    </source>
</evidence>
<dbReference type="PANTHER" id="PTHR46347">
    <property type="entry name" value="RING/FYVE/PHD ZINC FINGER SUPERFAMILY PROTEIN"/>
    <property type="match status" value="1"/>
</dbReference>
<dbReference type="Gene3D" id="3.30.40.10">
    <property type="entry name" value="Zinc/RING finger domain, C3HC4 (zinc finger)"/>
    <property type="match status" value="1"/>
</dbReference>
<keyword evidence="4" id="KW-0472">Membrane</keyword>
<keyword evidence="1" id="KW-0479">Metal-binding</keyword>
<evidence type="ECO:0000256" key="4">
    <source>
        <dbReference type="SAM" id="Phobius"/>
    </source>
</evidence>
<evidence type="ECO:0000313" key="7">
    <source>
        <dbReference type="Proteomes" id="UP001152484"/>
    </source>
</evidence>
<dbReference type="GO" id="GO:0008270">
    <property type="term" value="F:zinc ion binding"/>
    <property type="evidence" value="ECO:0007669"/>
    <property type="project" value="UniProtKB-KW"/>
</dbReference>
<keyword evidence="3" id="KW-0862">Zinc</keyword>
<accession>A0A9P1E8Z9</accession>
<dbReference type="Pfam" id="PF12906">
    <property type="entry name" value="RINGv"/>
    <property type="match status" value="1"/>
</dbReference>
<comment type="caution">
    <text evidence="6">The sequence shown here is derived from an EMBL/GenBank/DDBJ whole genome shotgun (WGS) entry which is preliminary data.</text>
</comment>
<keyword evidence="7" id="KW-1185">Reference proteome</keyword>
<evidence type="ECO:0000256" key="3">
    <source>
        <dbReference type="ARBA" id="ARBA00022833"/>
    </source>
</evidence>
<evidence type="ECO:0000256" key="1">
    <source>
        <dbReference type="ARBA" id="ARBA00022723"/>
    </source>
</evidence>
<feature type="transmembrane region" description="Helical" evidence="4">
    <location>
        <begin position="218"/>
        <end position="243"/>
    </location>
</feature>
<gene>
    <name evidence="6" type="ORF">CEURO_LOCUS10164</name>
</gene>
<name>A0A9P1E8Z9_CUSEU</name>
<dbReference type="OrthoDB" id="264354at2759"/>